<dbReference type="Pfam" id="PF03186">
    <property type="entry name" value="CobD_Cbib"/>
    <property type="match status" value="1"/>
</dbReference>
<dbReference type="InterPro" id="IPR004485">
    <property type="entry name" value="Cobalamin_biosynth_CobD/CbiB"/>
</dbReference>
<reference evidence="11" key="1">
    <citation type="submission" date="2010-12" db="EMBL/GenBank/DDBJ databases">
        <title>Complete sequence of Desulfovibrio aespoeensis Aspo-2.</title>
        <authorList>
            <consortium name="US DOE Joint Genome Institute"/>
            <person name="Lucas S."/>
            <person name="Copeland A."/>
            <person name="Lapidus A."/>
            <person name="Cheng J.-F."/>
            <person name="Goodwin L."/>
            <person name="Pitluck S."/>
            <person name="Chertkov O."/>
            <person name="Misra M."/>
            <person name="Detter J.C."/>
            <person name="Han C."/>
            <person name="Tapia R."/>
            <person name="Land M."/>
            <person name="Hauser L."/>
            <person name="Kyrpides N."/>
            <person name="Ivanova N."/>
            <person name="Ovchinnikova G."/>
            <person name="Pedersen K."/>
            <person name="Jagevall S."/>
            <person name="Hazen T."/>
            <person name="Woyke T."/>
        </authorList>
    </citation>
    <scope>NUCLEOTIDE SEQUENCE [LARGE SCALE GENOMIC DNA]</scope>
    <source>
        <strain evidence="11">ATCC 700646 / DSM 10631 / Aspo-2</strain>
    </source>
</reference>
<proteinExistence type="inferred from homology"/>
<reference evidence="10 11" key="2">
    <citation type="journal article" date="2014" name="Genome Announc.">
        <title>Complete Genome Sequence of the Subsurface, Mesophilic Sulfate-Reducing Bacterium Desulfovibrio aespoeensis Aspo-2.</title>
        <authorList>
            <person name="Pedersen K."/>
            <person name="Bengtsson A."/>
            <person name="Edlund J."/>
            <person name="Rabe L."/>
            <person name="Hazen T."/>
            <person name="Chakraborty R."/>
            <person name="Goodwin L."/>
            <person name="Shapiro N."/>
        </authorList>
    </citation>
    <scope>NUCLEOTIDE SEQUENCE [LARGE SCALE GENOMIC DNA]</scope>
    <source>
        <strain evidence="11">ATCC 700646 / DSM 10631 / Aspo-2</strain>
    </source>
</reference>
<evidence type="ECO:0000313" key="11">
    <source>
        <dbReference type="Proteomes" id="UP000002191"/>
    </source>
</evidence>
<evidence type="ECO:0000313" key="10">
    <source>
        <dbReference type="EMBL" id="ADU62519.1"/>
    </source>
</evidence>
<evidence type="ECO:0000256" key="7">
    <source>
        <dbReference type="ARBA" id="ARBA00022989"/>
    </source>
</evidence>
<comment type="similarity">
    <text evidence="3 9">Belongs to the CobD/CbiB family.</text>
</comment>
<dbReference type="KEGG" id="das:Daes_1505"/>
<dbReference type="GO" id="GO:0009236">
    <property type="term" value="P:cobalamin biosynthetic process"/>
    <property type="evidence" value="ECO:0007669"/>
    <property type="project" value="UniProtKB-UniRule"/>
</dbReference>
<accession>E6VWL8</accession>
<protein>
    <recommendedName>
        <fullName evidence="9">Cobalamin biosynthesis protein CobD</fullName>
    </recommendedName>
</protein>
<evidence type="ECO:0000256" key="4">
    <source>
        <dbReference type="ARBA" id="ARBA00022475"/>
    </source>
</evidence>
<dbReference type="RefSeq" id="WP_013514446.1">
    <property type="nucleotide sequence ID" value="NC_014844.1"/>
</dbReference>
<dbReference type="NCBIfam" id="TIGR00380">
    <property type="entry name" value="cobal_cbiB"/>
    <property type="match status" value="1"/>
</dbReference>
<feature type="transmembrane region" description="Helical" evidence="9">
    <location>
        <begin position="54"/>
        <end position="71"/>
    </location>
</feature>
<feature type="transmembrane region" description="Helical" evidence="9">
    <location>
        <begin position="6"/>
        <end position="22"/>
    </location>
</feature>
<dbReference type="PANTHER" id="PTHR34308:SF1">
    <property type="entry name" value="COBALAMIN BIOSYNTHESIS PROTEIN CBIB"/>
    <property type="match status" value="1"/>
</dbReference>
<keyword evidence="7 9" id="KW-1133">Transmembrane helix</keyword>
<dbReference type="Proteomes" id="UP000002191">
    <property type="component" value="Chromosome"/>
</dbReference>
<dbReference type="GO" id="GO:0015420">
    <property type="term" value="F:ABC-type vitamin B12 transporter activity"/>
    <property type="evidence" value="ECO:0007669"/>
    <property type="project" value="UniProtKB-UniRule"/>
</dbReference>
<gene>
    <name evidence="9" type="primary">cobD</name>
    <name evidence="10" type="ordered locus">Daes_1505</name>
</gene>
<dbReference type="eggNOG" id="COG1270">
    <property type="taxonomic scope" value="Bacteria"/>
</dbReference>
<comment type="pathway">
    <text evidence="2 9">Cofactor biosynthesis; adenosylcobalamin biosynthesis.</text>
</comment>
<organism evidence="10 11">
    <name type="scientific">Pseudodesulfovibrio aespoeensis (strain ATCC 700646 / DSM 10631 / Aspo-2)</name>
    <name type="common">Desulfovibrio aespoeensis</name>
    <dbReference type="NCBI Taxonomy" id="643562"/>
    <lineage>
        <taxon>Bacteria</taxon>
        <taxon>Pseudomonadati</taxon>
        <taxon>Thermodesulfobacteriota</taxon>
        <taxon>Desulfovibrionia</taxon>
        <taxon>Desulfovibrionales</taxon>
        <taxon>Desulfovibrionaceae</taxon>
    </lineage>
</organism>
<dbReference type="AlphaFoldDB" id="E6VWL8"/>
<dbReference type="STRING" id="643562.Daes_1505"/>
<sequence>MEQFVFLFIVPAAAVILDALFGDPKNLPHPVRSIGQALDLYEASARRVGINLRAAGWAAVILLPAAAWGVAEFLMAIPYLGVFIAIYLAYAGLALGCLAREAYKVASLLDTGDLPGARAALSMLVSRDTSTLDPNDVRRTLAETVSENLNDGFVAPMFYLALLGPGGMWAYKVISTMDSMWGYRTDRFRDLGRGAAKTDDILAWIPARITARLLIFVGRGRGLNHDAARANFARDAATMESPNAGWPMAAAAWLLGGQMGGRAVYFGEVKDKPVLGPVDAVWDKAMVRSLISLCKSTGHLAAWIFIAVLGCLRWVF</sequence>
<dbReference type="HOGENOM" id="CLU_054212_0_0_7"/>
<dbReference type="HAMAP" id="MF_00024">
    <property type="entry name" value="CobD_CbiB"/>
    <property type="match status" value="1"/>
</dbReference>
<evidence type="ECO:0000256" key="6">
    <source>
        <dbReference type="ARBA" id="ARBA00022692"/>
    </source>
</evidence>
<keyword evidence="4 9" id="KW-1003">Cell membrane</keyword>
<comment type="caution">
    <text evidence="9">Lacks conserved residue(s) required for the propagation of feature annotation.</text>
</comment>
<evidence type="ECO:0000256" key="1">
    <source>
        <dbReference type="ARBA" id="ARBA00004651"/>
    </source>
</evidence>
<comment type="subcellular location">
    <subcellularLocation>
        <location evidence="1 9">Cell membrane</location>
        <topology evidence="1 9">Multi-pass membrane protein</topology>
    </subcellularLocation>
</comment>
<evidence type="ECO:0000256" key="3">
    <source>
        <dbReference type="ARBA" id="ARBA00006263"/>
    </source>
</evidence>
<dbReference type="GO" id="GO:0048472">
    <property type="term" value="F:threonine-phosphate decarboxylase activity"/>
    <property type="evidence" value="ECO:0007669"/>
    <property type="project" value="InterPro"/>
</dbReference>
<evidence type="ECO:0000256" key="8">
    <source>
        <dbReference type="ARBA" id="ARBA00023136"/>
    </source>
</evidence>
<name>E6VWL8_PSEA9</name>
<dbReference type="OrthoDB" id="9811967at2"/>
<evidence type="ECO:0000256" key="5">
    <source>
        <dbReference type="ARBA" id="ARBA00022573"/>
    </source>
</evidence>
<evidence type="ECO:0000256" key="9">
    <source>
        <dbReference type="HAMAP-Rule" id="MF_00024"/>
    </source>
</evidence>
<keyword evidence="8 9" id="KW-0472">Membrane</keyword>
<feature type="transmembrane region" description="Helical" evidence="9">
    <location>
        <begin position="77"/>
        <end position="99"/>
    </location>
</feature>
<dbReference type="PANTHER" id="PTHR34308">
    <property type="entry name" value="COBALAMIN BIOSYNTHESIS PROTEIN CBIB"/>
    <property type="match status" value="1"/>
</dbReference>
<evidence type="ECO:0000256" key="2">
    <source>
        <dbReference type="ARBA" id="ARBA00004953"/>
    </source>
</evidence>
<keyword evidence="11" id="KW-1185">Reference proteome</keyword>
<dbReference type="GO" id="GO:0005886">
    <property type="term" value="C:plasma membrane"/>
    <property type="evidence" value="ECO:0007669"/>
    <property type="project" value="UniProtKB-SubCell"/>
</dbReference>
<keyword evidence="6 9" id="KW-0812">Transmembrane</keyword>
<keyword evidence="5 9" id="KW-0169">Cobalamin biosynthesis</keyword>
<comment type="function">
    <text evidence="9">Converts cobyric acid to cobinamide by the addition of aminopropanol on the F carboxylic group.</text>
</comment>
<dbReference type="UniPathway" id="UPA00148"/>
<dbReference type="EMBL" id="CP002431">
    <property type="protein sequence ID" value="ADU62519.1"/>
    <property type="molecule type" value="Genomic_DNA"/>
</dbReference>